<gene>
    <name evidence="1" type="ORF">MYMAC_001544</name>
</gene>
<accession>A0A250JS48</accession>
<dbReference type="EMBL" id="CP022203">
    <property type="protein sequence ID" value="ATB45956.1"/>
    <property type="molecule type" value="Genomic_DNA"/>
</dbReference>
<name>A0A250JS48_9BACT</name>
<dbReference type="Proteomes" id="UP000217343">
    <property type="component" value="Chromosome"/>
</dbReference>
<dbReference type="OrthoDB" id="1550310at2"/>
<proteinExistence type="predicted"/>
<keyword evidence="2" id="KW-1185">Reference proteome</keyword>
<evidence type="ECO:0000313" key="2">
    <source>
        <dbReference type="Proteomes" id="UP000217343"/>
    </source>
</evidence>
<organism evidence="1 2">
    <name type="scientific">Corallococcus macrosporus DSM 14697</name>
    <dbReference type="NCBI Taxonomy" id="1189310"/>
    <lineage>
        <taxon>Bacteria</taxon>
        <taxon>Pseudomonadati</taxon>
        <taxon>Myxococcota</taxon>
        <taxon>Myxococcia</taxon>
        <taxon>Myxococcales</taxon>
        <taxon>Cystobacterineae</taxon>
        <taxon>Myxococcaceae</taxon>
        <taxon>Corallococcus</taxon>
    </lineage>
</organism>
<dbReference type="RefSeq" id="WP_095957596.1">
    <property type="nucleotide sequence ID" value="NZ_CP022203.1"/>
</dbReference>
<dbReference type="Pfam" id="PF12322">
    <property type="entry name" value="T4_baseplate"/>
    <property type="match status" value="1"/>
</dbReference>
<dbReference type="InterPro" id="IPR024364">
    <property type="entry name" value="Baseplate_phage_T4-like"/>
</dbReference>
<sequence length="257" mass="29002">MADIISCPSGLTGRIRGMRVREERVLADRKLAKSGGQVDELLSACWEDLLEAGPYAFADGRVDWGQVLQGDRFYALLQVRVLTYGPEYAFAVPCQNAACRARIDWELDLTQLPVRALSDTSRAAFMAGNRFETTLPDSGTRVRFKLLTGEDERRLPQLQRAAPEKLLSSVLAYRVQDVDGVDARDKRRFLEDLSLRDADFLVDEFDAVDCGVDTTLEVECPECLMRQEVELPFDRGFFLPGTQRTTRRRERSTSSPV</sequence>
<dbReference type="AlphaFoldDB" id="A0A250JS48"/>
<dbReference type="KEGG" id="mmas:MYMAC_001544"/>
<evidence type="ECO:0000313" key="1">
    <source>
        <dbReference type="EMBL" id="ATB45956.1"/>
    </source>
</evidence>
<reference evidence="1 2" key="1">
    <citation type="submission" date="2017-06" db="EMBL/GenBank/DDBJ databases">
        <title>Sequencing and comparative analysis of myxobacterial genomes.</title>
        <authorList>
            <person name="Rupp O."/>
            <person name="Goesmann A."/>
            <person name="Sogaard-Andersen L."/>
        </authorList>
    </citation>
    <scope>NUCLEOTIDE SEQUENCE [LARGE SCALE GENOMIC DNA]</scope>
    <source>
        <strain evidence="1 2">DSM 14697</strain>
    </source>
</reference>
<protein>
    <submittedName>
        <fullName evidence="1">Uncharacterized protein</fullName>
    </submittedName>
</protein>